<reference evidence="1 2" key="1">
    <citation type="submission" date="2023-08" db="EMBL/GenBank/DDBJ databases">
        <title>Genome sequence of Thermaerobacter compostii strain Ins1, a spore-forming filamentous bacterium isolated from a deep geothermal reservoir.</title>
        <authorList>
            <person name="Bregnard D."/>
            <person name="Gonzalez D."/>
            <person name="Junier P."/>
        </authorList>
    </citation>
    <scope>NUCLEOTIDE SEQUENCE [LARGE SCALE GENOMIC DNA]</scope>
    <source>
        <strain evidence="1 2">Ins1</strain>
    </source>
</reference>
<dbReference type="EMBL" id="CP132508">
    <property type="protein sequence ID" value="WPD20170.1"/>
    <property type="molecule type" value="Genomic_DNA"/>
</dbReference>
<evidence type="ECO:0008006" key="3">
    <source>
        <dbReference type="Google" id="ProtNLM"/>
    </source>
</evidence>
<evidence type="ECO:0000313" key="2">
    <source>
        <dbReference type="Proteomes" id="UP001304683"/>
    </source>
</evidence>
<proteinExistence type="predicted"/>
<protein>
    <recommendedName>
        <fullName evidence="3">Tail fiber protein</fullName>
    </recommendedName>
</protein>
<accession>A0ABZ0QRR8</accession>
<dbReference type="Proteomes" id="UP001304683">
    <property type="component" value="Chromosome"/>
</dbReference>
<gene>
    <name evidence="1" type="ORF">Q5761_05950</name>
</gene>
<organism evidence="1 2">
    <name type="scientific">Thermaerobacter composti</name>
    <dbReference type="NCBI Taxonomy" id="554949"/>
    <lineage>
        <taxon>Bacteria</taxon>
        <taxon>Bacillati</taxon>
        <taxon>Bacillota</taxon>
        <taxon>Clostridia</taxon>
        <taxon>Eubacteriales</taxon>
        <taxon>Clostridiales Family XVII. Incertae Sedis</taxon>
        <taxon>Thermaerobacter</taxon>
    </lineage>
</organism>
<evidence type="ECO:0000313" key="1">
    <source>
        <dbReference type="EMBL" id="WPD20170.1"/>
    </source>
</evidence>
<name>A0ABZ0QRR8_9FIRM</name>
<keyword evidence="2" id="KW-1185">Reference proteome</keyword>
<sequence>MPMQVFDNDPQPGYIRWAGVHIVYKGVDYAVQDGYTNKKYVWWDYDYPNVFQTSDTYPTGLTDDDVIVFLNKNGIHLTVPTTTVVDGSLIVPESILANAIAANTITGDKLVAGAISGREIAADAVGAAAIAAGAVLAEHIAADAVTSTHILAGSILAEHIAANAIQTNHIATGAVTAQKIAAGSITTSHISTSGLDASVIKTGTMLFNRVRGGTAELGGSGNGNGLLIVRDASGNERARLDNAGVTVVDANFLLRESRSNTLQSIVATTNLVNDHSFEMIPRKGNADAYQTFEVDETYLGNIYWWQPLPSPNKTVNPRVLSTYGTDAPQMALFDFQAVVVRGTNQYIWRQYVPIDHAAGLAGPYTVSAHCAAYGATTTNTTVYVDVYAVDATFSHIALLGWATIPITASEKFKWRRGFTTFRNLPSGTSFLEIQIYSSNDVPVLCDGVQLVVAPYPVVYDPESALWRHARNLAGYVNVEAVDIPPSVRLQRLNGQSIPTSTVTPIVWEGRQPGYNSAGMWNPNQSDKSQIYIPSGGKYMIVANIRWETNTNGFRMVGIYKRDGSPIAKTQVSAAYSGNSATTSLQVSTIYNFNPGDWFQIMAWQNSGSTLNISPEGEATHVTVYKIGA</sequence>
<dbReference type="RefSeq" id="WP_318751541.1">
    <property type="nucleotide sequence ID" value="NZ_CP132508.1"/>
</dbReference>